<evidence type="ECO:0000256" key="1">
    <source>
        <dbReference type="SAM" id="Coils"/>
    </source>
</evidence>
<keyword evidence="4" id="KW-1185">Reference proteome</keyword>
<dbReference type="EMBL" id="CP036432">
    <property type="protein sequence ID" value="QDV87227.1"/>
    <property type="molecule type" value="Genomic_DNA"/>
</dbReference>
<feature type="coiled-coil region" evidence="1">
    <location>
        <begin position="84"/>
        <end position="111"/>
    </location>
</feature>
<gene>
    <name evidence="3" type="ORF">TBK1r_62560</name>
</gene>
<evidence type="ECO:0000313" key="3">
    <source>
        <dbReference type="EMBL" id="QDV87227.1"/>
    </source>
</evidence>
<dbReference type="Proteomes" id="UP000318081">
    <property type="component" value="Chromosome"/>
</dbReference>
<keyword evidence="2" id="KW-0732">Signal</keyword>
<accession>A0ABX5Y0B4</accession>
<evidence type="ECO:0000256" key="2">
    <source>
        <dbReference type="SAM" id="SignalP"/>
    </source>
</evidence>
<protein>
    <recommendedName>
        <fullName evidence="5">Chromosome partition protein Smc</fullName>
    </recommendedName>
</protein>
<sequence length="202" mass="23421">MTLLSKTFATFGLLAAFVSPSAFADTYRHIDDLASDIERKSRQIEKEVRHYRHMPEYRHLVEDARDMRRLADHMHDVAHDHGSLAHLESDLRELDAKFHHLESVFDRAERRAYHGHGHIHGETSHVKQLLHAIEDNIHHLQDDLRSLRTPDRHYSRELVSRPPVFSAPPARAWDDHRSRSSGYGYGRGITIGGGSSRFTIRW</sequence>
<keyword evidence="1" id="KW-0175">Coiled coil</keyword>
<evidence type="ECO:0008006" key="5">
    <source>
        <dbReference type="Google" id="ProtNLM"/>
    </source>
</evidence>
<name>A0ABX5Y0B4_9BACT</name>
<evidence type="ECO:0000313" key="4">
    <source>
        <dbReference type="Proteomes" id="UP000318081"/>
    </source>
</evidence>
<dbReference type="RefSeq" id="WP_145218795.1">
    <property type="nucleotide sequence ID" value="NZ_CP036432.1"/>
</dbReference>
<organism evidence="3 4">
    <name type="scientific">Stieleria magnilauensis</name>
    <dbReference type="NCBI Taxonomy" id="2527963"/>
    <lineage>
        <taxon>Bacteria</taxon>
        <taxon>Pseudomonadati</taxon>
        <taxon>Planctomycetota</taxon>
        <taxon>Planctomycetia</taxon>
        <taxon>Pirellulales</taxon>
        <taxon>Pirellulaceae</taxon>
        <taxon>Stieleria</taxon>
    </lineage>
</organism>
<feature type="signal peptide" evidence="2">
    <location>
        <begin position="1"/>
        <end position="24"/>
    </location>
</feature>
<proteinExistence type="predicted"/>
<reference evidence="3 4" key="1">
    <citation type="submission" date="2019-02" db="EMBL/GenBank/DDBJ databases">
        <title>Deep-cultivation of Planctomycetes and their phenomic and genomic characterization uncovers novel biology.</title>
        <authorList>
            <person name="Wiegand S."/>
            <person name="Jogler M."/>
            <person name="Boedeker C."/>
            <person name="Pinto D."/>
            <person name="Vollmers J."/>
            <person name="Rivas-Marin E."/>
            <person name="Kohn T."/>
            <person name="Peeters S.H."/>
            <person name="Heuer A."/>
            <person name="Rast P."/>
            <person name="Oberbeckmann S."/>
            <person name="Bunk B."/>
            <person name="Jeske O."/>
            <person name="Meyerdierks A."/>
            <person name="Storesund J.E."/>
            <person name="Kallscheuer N."/>
            <person name="Luecker S."/>
            <person name="Lage O.M."/>
            <person name="Pohl T."/>
            <person name="Merkel B.J."/>
            <person name="Hornburger P."/>
            <person name="Mueller R.-W."/>
            <person name="Bruemmer F."/>
            <person name="Labrenz M."/>
            <person name="Spormann A.M."/>
            <person name="Op den Camp H."/>
            <person name="Overmann J."/>
            <person name="Amann R."/>
            <person name="Jetten M.S.M."/>
            <person name="Mascher T."/>
            <person name="Medema M.H."/>
            <person name="Devos D.P."/>
            <person name="Kaster A.-K."/>
            <person name="Ovreas L."/>
            <person name="Rohde M."/>
            <person name="Galperin M.Y."/>
            <person name="Jogler C."/>
        </authorList>
    </citation>
    <scope>NUCLEOTIDE SEQUENCE [LARGE SCALE GENOMIC DNA]</scope>
    <source>
        <strain evidence="3 4">TBK1r</strain>
    </source>
</reference>
<feature type="chain" id="PRO_5047034127" description="Chromosome partition protein Smc" evidence="2">
    <location>
        <begin position="25"/>
        <end position="202"/>
    </location>
</feature>